<evidence type="ECO:0000313" key="4">
    <source>
        <dbReference type="Proteomes" id="UP000184164"/>
    </source>
</evidence>
<evidence type="ECO:0000256" key="1">
    <source>
        <dbReference type="PROSITE-ProRule" id="PRU01360"/>
    </source>
</evidence>
<keyword evidence="1" id="KW-0813">Transport</keyword>
<dbReference type="NCBIfam" id="TIGR04056">
    <property type="entry name" value="OMP_RagA_SusC"/>
    <property type="match status" value="1"/>
</dbReference>
<evidence type="ECO:0000313" key="3">
    <source>
        <dbReference type="EMBL" id="SHE81511.1"/>
    </source>
</evidence>
<keyword evidence="1" id="KW-1134">Transmembrane beta strand</keyword>
<dbReference type="InterPro" id="IPR039426">
    <property type="entry name" value="TonB-dep_rcpt-like"/>
</dbReference>
<dbReference type="InterPro" id="IPR023996">
    <property type="entry name" value="TonB-dep_OMP_SusC/RagA"/>
</dbReference>
<dbReference type="InterPro" id="IPR012910">
    <property type="entry name" value="Plug_dom"/>
</dbReference>
<dbReference type="EMBL" id="FQUM01000002">
    <property type="protein sequence ID" value="SHE81511.1"/>
    <property type="molecule type" value="Genomic_DNA"/>
</dbReference>
<comment type="similarity">
    <text evidence="1">Belongs to the TonB-dependent receptor family.</text>
</comment>
<dbReference type="AlphaFoldDB" id="A0A1M4WJP3"/>
<keyword evidence="1" id="KW-0812">Transmembrane</keyword>
<dbReference type="Proteomes" id="UP000184164">
    <property type="component" value="Unassembled WGS sequence"/>
</dbReference>
<keyword evidence="4" id="KW-1185">Reference proteome</keyword>
<dbReference type="GO" id="GO:0009279">
    <property type="term" value="C:cell outer membrane"/>
    <property type="evidence" value="ECO:0007669"/>
    <property type="project" value="UniProtKB-SubCell"/>
</dbReference>
<reference evidence="3 4" key="1">
    <citation type="submission" date="2016-11" db="EMBL/GenBank/DDBJ databases">
        <authorList>
            <person name="Jaros S."/>
            <person name="Januszkiewicz K."/>
            <person name="Wedrychowicz H."/>
        </authorList>
    </citation>
    <scope>NUCLEOTIDE SEQUENCE [LARGE SCALE GENOMIC DNA]</scope>
    <source>
        <strain evidence="3 4">DSM 26910</strain>
    </source>
</reference>
<comment type="subcellular location">
    <subcellularLocation>
        <location evidence="1">Cell outer membrane</location>
        <topology evidence="1">Multi-pass membrane protein</topology>
    </subcellularLocation>
</comment>
<dbReference type="FunFam" id="2.60.40.1120:FF:000003">
    <property type="entry name" value="Outer membrane protein Omp121"/>
    <property type="match status" value="1"/>
</dbReference>
<dbReference type="InterPro" id="IPR037066">
    <property type="entry name" value="Plug_dom_sf"/>
</dbReference>
<name>A0A1M4WJP3_9BACT</name>
<proteinExistence type="inferred from homology"/>
<dbReference type="Pfam" id="PF07715">
    <property type="entry name" value="Plug"/>
    <property type="match status" value="1"/>
</dbReference>
<protein>
    <submittedName>
        <fullName evidence="3">TonB-linked outer membrane protein, SusC/RagA family</fullName>
    </submittedName>
</protein>
<dbReference type="NCBIfam" id="TIGR04057">
    <property type="entry name" value="SusC_RagA_signa"/>
    <property type="match status" value="1"/>
</dbReference>
<feature type="domain" description="TonB-dependent receptor plug" evidence="2">
    <location>
        <begin position="142"/>
        <end position="248"/>
    </location>
</feature>
<gene>
    <name evidence="3" type="ORF">SAMN05444274_102469</name>
</gene>
<dbReference type="InterPro" id="IPR008969">
    <property type="entry name" value="CarboxyPept-like_regulatory"/>
</dbReference>
<dbReference type="RefSeq" id="WP_072999681.1">
    <property type="nucleotide sequence ID" value="NZ_FQUM01000002.1"/>
</dbReference>
<dbReference type="Gene3D" id="2.170.130.10">
    <property type="entry name" value="TonB-dependent receptor, plug domain"/>
    <property type="match status" value="1"/>
</dbReference>
<dbReference type="InterPro" id="IPR023997">
    <property type="entry name" value="TonB-dep_OMP_SusC/RagA_CS"/>
</dbReference>
<dbReference type="Gene3D" id="2.60.40.1120">
    <property type="entry name" value="Carboxypeptidase-like, regulatory domain"/>
    <property type="match status" value="1"/>
</dbReference>
<dbReference type="SUPFAM" id="SSF56935">
    <property type="entry name" value="Porins"/>
    <property type="match status" value="1"/>
</dbReference>
<dbReference type="FunFam" id="2.170.130.10:FF:000003">
    <property type="entry name" value="SusC/RagA family TonB-linked outer membrane protein"/>
    <property type="match status" value="1"/>
</dbReference>
<keyword evidence="1" id="KW-0998">Cell outer membrane</keyword>
<dbReference type="OrthoDB" id="1096764at2"/>
<organism evidence="3 4">
    <name type="scientific">Mariniphaga anaerophila</name>
    <dbReference type="NCBI Taxonomy" id="1484053"/>
    <lineage>
        <taxon>Bacteria</taxon>
        <taxon>Pseudomonadati</taxon>
        <taxon>Bacteroidota</taxon>
        <taxon>Bacteroidia</taxon>
        <taxon>Marinilabiliales</taxon>
        <taxon>Prolixibacteraceae</taxon>
        <taxon>Mariniphaga</taxon>
    </lineage>
</organism>
<sequence>MKYKLQNQQKIFSYRLKRIILIGSLSLFHIITSPGTVSAIPDKVSIEQQNETIKGTVVDESGEPLIGVNIVVKGSTRYGVVTDIDGNFSISVPMPVTLVFSYIGYQSQEIEVTGNKAIRIKMVSDVETFDEVVVVAYGAQKKVTITGSVASVTNKDLLKTPTTNVASALAGRLPGLTTIQTSGEPGRENVNLFLRGAATTNGTSPLILVDGVPYDNLSSIDPHEIANISVLKDASATAVFGVRGANGVILITTKRGEKGEVEVNVSAEYSMQQFAFQPERINSWDYAVLRNEARKNEGAGDYSEFSKEDIRLFETWETGNPEDPYWHPNQNWQNILFKKFAPMVKTNVNLSGGSDKVQYFINTGYVNQGGIFNVENKEQLGYNPQSSLDRYNFRSNIDYHFNENIKVFANLFSYVEKVNSTKESISEIFVGSLTHRPTSAGPLSNTDYMLQFNNVVSPALPNRVVCDPNDPLRSAYALLNRAGYREDTNSGLNAVAGLDIDLGFITPGLSTKAQVSYDSHARSTIVGDHPYVRYRWIRNGDDDYIYTLEGGDDDSEGPISVSKGTASGYFLNLQWQVNYQKLFGEKHRLGGLVLAQRDYKEASQDDNVTDKYLPFNVIGLSVRGTYAYDDRYLFEVNMGYNGSEQFSPNKRFGFFPAVSAGWVVSNEAFLKNNDVITNLKVRSSFGKVGNDKIGNARFLYLDKINPNGWTNADVLVLPVPSLGHGGKIEENYIGNPDITWEIAEKQNYALDLSLYRNFTLAFDYFVEDRDQILISRGIIPEIQGRPQYTLPKVNMGKVNNKGFEIEAGYNKTINKDFSLGVGLNYSYNKNKVLYADEAQLPEDYAYRYRATGFALGQNWGYQIDRSVDDEKGKDGSGFFNSQEGIEKSGLKYEIGTPLPGDFIYIDQNNDGVINDRDIVPIKYSSLLPQSTYGASLNLQFKGLDFSCLVQGIGKFSKYYADAGIFEELSAKAYFDMHMDRWSEERYEQKLNGEDINISHPRLANTTSTSHVMNDYYIMDASFVRLKNAEIGYTFPARVCRLIGSETIRLYINGNNLYTWHNLKTKGFDPEQTGPTQYPNMRTFNVGLNVIF</sequence>
<dbReference type="PROSITE" id="PS52016">
    <property type="entry name" value="TONB_DEPENDENT_REC_3"/>
    <property type="match status" value="1"/>
</dbReference>
<dbReference type="STRING" id="1484053.SAMN05444274_102469"/>
<accession>A0A1M4WJP3</accession>
<dbReference type="Pfam" id="PF13715">
    <property type="entry name" value="CarbopepD_reg_2"/>
    <property type="match status" value="1"/>
</dbReference>
<evidence type="ECO:0000259" key="2">
    <source>
        <dbReference type="Pfam" id="PF07715"/>
    </source>
</evidence>
<keyword evidence="1" id="KW-0472">Membrane</keyword>
<dbReference type="SUPFAM" id="SSF49464">
    <property type="entry name" value="Carboxypeptidase regulatory domain-like"/>
    <property type="match status" value="1"/>
</dbReference>